<evidence type="ECO:0000313" key="3">
    <source>
        <dbReference type="Proteomes" id="UP000277236"/>
    </source>
</evidence>
<evidence type="ECO:0000259" key="1">
    <source>
        <dbReference type="Pfam" id="PF20178"/>
    </source>
</evidence>
<feature type="domain" description="Dermonecrotic toxin N-terminal" evidence="1">
    <location>
        <begin position="911"/>
        <end position="1167"/>
    </location>
</feature>
<accession>A0A3M4LL37</accession>
<dbReference type="RefSeq" id="WP_122318006.1">
    <property type="nucleotide sequence ID" value="NZ_RBRE01000085.1"/>
</dbReference>
<sequence>MPASTAPYFYSESLKRRFAQSLNEAVSDSLISIHECQWLKRLVETSNEIENTQPLPRVDRLVMDDGSSLHAELASALMFSDPVNVDGPVFLSTLLFGIERFESRITLLQLLNQRYARSEHLPLQLDVELIEGPLFEQQMTTILQHQMEHLAVLSDRLYQLPALQSVLVHSLQENLRTQLPDSPVNVFRDMVQTIDVSAPSPNSPIDSPVLDVQYLAGAVLSEYDAMEKPSTLERRFLAPDGQVLSAQQALPYVQALTQSIQTLPAAYEKQLADYWERVQEDGWTMKAFAGYALAEAYRQKLVLAQENGTLTAFECRRLRTLLPSPSAPPDRQWVRVHRIAVSVDGLGPVKLVGILLVRFIAGSLPGFYMFSVMKGFRRFASEQAVAEHFATPEGRAELLYCSSLNDHGLLSEPGRLQIKLDIIEHSLFVEHVGSIIALQKRNLAYVLGLPSASHRLASVQIDDALDIRGLLDNRLYNLHDSGRWRPAVSAQEQSLGLSRIPQGLFVDRMFDSDGLASWGEQLHEMDDLVRFLGQLHGGLASCIRHALNRYLAIADNPDLDARRLWVHVSGKGARNLLSLVLEKLVKADSRAWPDGRVLNDSSVEAVSGTVSLLPVHLLEQVTALVLRDFAALYDLQLTRFYYRPVRLLDTRIYPGLLSEFVRERALRLELNMERRRNNLDSEALDMLQQVLDRPVRRLREVFGNRCVDVHTLSLRLEGELQSIPLTNTFALCDSSPRPQYLMWALHIGARVFDSSQDMEVLINDWLGRIDHRNYVLDLMSEPDQIRVRRYCEAREAPRVVLQLERVDYHFTQVLESGESERLRQKCIGMYQRARTWSLEPEQFGNALDVTEREDNKRLIVGRLGVILQMMQGDELLSKWIKDASTDDQITLLEIWQRFYAIHDPRKDFLFDVPDLSDYARQQLAERLEADFPGQKLLPEQVIVTLTHYTPVPAAPGEVPQALPAATSRVRENLIDFSIDRLFAAQNGVISVSLEGGKVPDVSLTEKYIRNLVRSLDVASSYRLMVGQKLDEKANDYALRQEYYIDQIPSYELLRAFQLKLMNRLTLEGYDAIESVMTMPDGIARVPFKGRDIIISPLQLLRADSGWAPDNVTGVYVIAPKVPQQGPWLLYSMLNSEFSIKEYADRDALLADIHTSSTLQSFILSRLDRNVRHVYDNGGFQEPHLPFSAESSMDVPWSRPAPVQISITPYQGSALQLLFRGTLEAFKMLILEDSVSNAESDRAARYYLLGLLSEQILSFMPGRLGALVGVWQSRTLFQASLHAVADQHWGKAASEFTAALSMAIAARKNSQEDIADQIEEPEDILEFVETPMAFRWGNDVLSSEMQGRLRQLEVRDVALSDLHKDNLLNTYRDEQLLKEYVAIDGKVYQVELSEGSWVIVGSDRRGPKIKLNERQQWELDFSTGLKGGGVALSRFQSLIINLDIDRYIVVEAKGISEIRQVFRDRAELIKEGHDQARKYLENALDNLKANPVAGIDPRSERIISEFFGEPAPDRNLIAFVRQTLAMLYGSLMDPSLSPHDSNRFVVGINRLANQNSSAFVFVNDPLKRLFLTEKFFRLPYYRLKVSALRTREFNLGPHYRGTILLHELSHLCLDTEDIAYVDSHAPFVDLLDGAIGYRNRIKDEVIAAQQESLSMRTERSKLFSQMENGAIRDLKRSDGGAKAAVLRITGKRTLPEARDVFYTNSHVRSQIILKNADSVALLTTLLGRVNFASVP</sequence>
<dbReference type="InterPro" id="IPR024079">
    <property type="entry name" value="MetalloPept_cat_dom_sf"/>
</dbReference>
<dbReference type="OrthoDB" id="7032306at2"/>
<gene>
    <name evidence="2" type="ORF">ALQ04_00571</name>
</gene>
<dbReference type="Proteomes" id="UP000277236">
    <property type="component" value="Unassembled WGS sequence"/>
</dbReference>
<name>A0A3M4LL37_PSECI</name>
<dbReference type="InterPro" id="IPR046673">
    <property type="entry name" value="ToxA_N"/>
</dbReference>
<organism evidence="2 3">
    <name type="scientific">Pseudomonas cichorii</name>
    <dbReference type="NCBI Taxonomy" id="36746"/>
    <lineage>
        <taxon>Bacteria</taxon>
        <taxon>Pseudomonadati</taxon>
        <taxon>Pseudomonadota</taxon>
        <taxon>Gammaproteobacteria</taxon>
        <taxon>Pseudomonadales</taxon>
        <taxon>Pseudomonadaceae</taxon>
        <taxon>Pseudomonas</taxon>
    </lineage>
</organism>
<dbReference type="Pfam" id="PF20178">
    <property type="entry name" value="ToxA_N"/>
    <property type="match status" value="1"/>
</dbReference>
<protein>
    <recommendedName>
        <fullName evidence="1">Dermonecrotic toxin N-terminal domain-containing protein</fullName>
    </recommendedName>
</protein>
<reference evidence="2 3" key="1">
    <citation type="submission" date="2018-08" db="EMBL/GenBank/DDBJ databases">
        <title>Recombination of ecologically and evolutionarily significant loci maintains genetic cohesion in the Pseudomonas syringae species complex.</title>
        <authorList>
            <person name="Dillon M."/>
            <person name="Thakur S."/>
            <person name="Almeida R.N.D."/>
            <person name="Weir B.S."/>
            <person name="Guttman D.S."/>
        </authorList>
    </citation>
    <scope>NUCLEOTIDE SEQUENCE [LARGE SCALE GENOMIC DNA]</scope>
    <source>
        <strain evidence="2 3">ICMP 3353</strain>
    </source>
</reference>
<proteinExistence type="predicted"/>
<comment type="caution">
    <text evidence="2">The sequence shown here is derived from an EMBL/GenBank/DDBJ whole genome shotgun (WGS) entry which is preliminary data.</text>
</comment>
<dbReference type="EMBL" id="RBRE01000085">
    <property type="protein sequence ID" value="RMQ41711.1"/>
    <property type="molecule type" value="Genomic_DNA"/>
</dbReference>
<dbReference type="Gene3D" id="3.40.390.10">
    <property type="entry name" value="Collagenase (Catalytic Domain)"/>
    <property type="match status" value="1"/>
</dbReference>
<evidence type="ECO:0000313" key="2">
    <source>
        <dbReference type="EMBL" id="RMQ41711.1"/>
    </source>
</evidence>
<dbReference type="GO" id="GO:0008237">
    <property type="term" value="F:metallopeptidase activity"/>
    <property type="evidence" value="ECO:0007669"/>
    <property type="project" value="InterPro"/>
</dbReference>